<accession>B9RUX8</accession>
<dbReference type="Proteomes" id="UP000008311">
    <property type="component" value="Unassembled WGS sequence"/>
</dbReference>
<dbReference type="AlphaFoldDB" id="B9RUX8"/>
<evidence type="ECO:0000256" key="6">
    <source>
        <dbReference type="ARBA" id="ARBA00057022"/>
    </source>
</evidence>
<protein>
    <submittedName>
        <fullName evidence="9">Gibberellin 20 oxidase, putative</fullName>
        <ecNumber evidence="9">1.14.11.15</ecNumber>
    </submittedName>
</protein>
<dbReference type="GO" id="GO:0016706">
    <property type="term" value="F:2-oxoglutarate-dependent dioxygenase activity"/>
    <property type="evidence" value="ECO:0000318"/>
    <property type="project" value="GO_Central"/>
</dbReference>
<dbReference type="Pfam" id="PF14226">
    <property type="entry name" value="DIOX_N"/>
    <property type="match status" value="1"/>
</dbReference>
<dbReference type="eggNOG" id="KOG0143">
    <property type="taxonomic scope" value="Eukaryota"/>
</dbReference>
<dbReference type="InterPro" id="IPR050231">
    <property type="entry name" value="Iron_ascorbate_oxido_reductase"/>
</dbReference>
<gene>
    <name evidence="9" type="ORF">RCOM_0896630</name>
</gene>
<reference evidence="10" key="1">
    <citation type="journal article" date="2010" name="Nat. Biotechnol.">
        <title>Draft genome sequence of the oilseed species Ricinus communis.</title>
        <authorList>
            <person name="Chan A.P."/>
            <person name="Crabtree J."/>
            <person name="Zhao Q."/>
            <person name="Lorenzi H."/>
            <person name="Orvis J."/>
            <person name="Puiu D."/>
            <person name="Melake-Berhan A."/>
            <person name="Jones K.M."/>
            <person name="Redman J."/>
            <person name="Chen G."/>
            <person name="Cahoon E.B."/>
            <person name="Gedil M."/>
            <person name="Stanke M."/>
            <person name="Haas B.J."/>
            <person name="Wortman J.R."/>
            <person name="Fraser-Liggett C.M."/>
            <person name="Ravel J."/>
            <person name="Rabinowicz P.D."/>
        </authorList>
    </citation>
    <scope>NUCLEOTIDE SEQUENCE [LARGE SCALE GENOMIC DNA]</scope>
    <source>
        <strain evidence="10">cv. Hale</strain>
    </source>
</reference>
<dbReference type="InterPro" id="IPR005123">
    <property type="entry name" value="Oxoglu/Fe-dep_dioxygenase_dom"/>
</dbReference>
<evidence type="ECO:0000313" key="10">
    <source>
        <dbReference type="Proteomes" id="UP000008311"/>
    </source>
</evidence>
<dbReference type="FunFam" id="2.60.120.330:FF:000022">
    <property type="entry name" value="Probable 2-oxoglutarate-dependent dioxygenase AOP1.2"/>
    <property type="match status" value="1"/>
</dbReference>
<dbReference type="InterPro" id="IPR044861">
    <property type="entry name" value="IPNS-like_FE2OG_OXY"/>
</dbReference>
<comment type="similarity">
    <text evidence="1 7">Belongs to the iron/ascorbate-dependent oxidoreductase family.</text>
</comment>
<evidence type="ECO:0000256" key="5">
    <source>
        <dbReference type="ARBA" id="ARBA00023004"/>
    </source>
</evidence>
<sequence length="314" mass="35880">MGSETVGQIPLVDLSSEHLNPGSSSWRSACNDIRKALEQYGCFEVVYNNPSIEFHNRVLALLEKLFQLPQEIKMKNVNPKPAHGYMGKMSIFPIHEGMGIEYANDKDECQKFTNLMWPEGNDHFCDTVHSYAKMVTELQQLLVKMLFESYGIEKHSESHIKSTTYLLRLLKYRRSQAETNLGFKGHTDKSFLSILHQNHVKGLEIRMKDGNWVSYEPSSHTSFVVVAGDVGMAWSNDRIKSCYHRVTVDGEEVRYALGLFSFLTGLVKVPEELIDEEHPLQYKPFEHQGLLDFYQSNNSQNKGDSNMVKAYCGV</sequence>
<organism evidence="9 10">
    <name type="scientific">Ricinus communis</name>
    <name type="common">Castor bean</name>
    <dbReference type="NCBI Taxonomy" id="3988"/>
    <lineage>
        <taxon>Eukaryota</taxon>
        <taxon>Viridiplantae</taxon>
        <taxon>Streptophyta</taxon>
        <taxon>Embryophyta</taxon>
        <taxon>Tracheophyta</taxon>
        <taxon>Spermatophyta</taxon>
        <taxon>Magnoliopsida</taxon>
        <taxon>eudicotyledons</taxon>
        <taxon>Gunneridae</taxon>
        <taxon>Pentapetalae</taxon>
        <taxon>rosids</taxon>
        <taxon>fabids</taxon>
        <taxon>Malpighiales</taxon>
        <taxon>Euphorbiaceae</taxon>
        <taxon>Acalyphoideae</taxon>
        <taxon>Acalypheae</taxon>
        <taxon>Ricinus</taxon>
    </lineage>
</organism>
<dbReference type="OMA" id="MDSHEEQ"/>
<keyword evidence="5 7" id="KW-0408">Iron</keyword>
<name>B9RUX8_RICCO</name>
<evidence type="ECO:0000259" key="8">
    <source>
        <dbReference type="PROSITE" id="PS51471"/>
    </source>
</evidence>
<keyword evidence="10" id="KW-1185">Reference proteome</keyword>
<dbReference type="InParanoid" id="B9RUX8"/>
<dbReference type="InterPro" id="IPR027443">
    <property type="entry name" value="IPNS-like_sf"/>
</dbReference>
<evidence type="ECO:0000256" key="2">
    <source>
        <dbReference type="ARBA" id="ARBA00022723"/>
    </source>
</evidence>
<dbReference type="STRING" id="3988.B9RUX8"/>
<dbReference type="InterPro" id="IPR026992">
    <property type="entry name" value="DIOX_N"/>
</dbReference>
<evidence type="ECO:0000313" key="9">
    <source>
        <dbReference type="EMBL" id="EEF44711.1"/>
    </source>
</evidence>
<keyword evidence="4 7" id="KW-0560">Oxidoreductase</keyword>
<dbReference type="Gene3D" id="2.60.120.330">
    <property type="entry name" value="B-lactam Antibiotic, Isopenicillin N Synthase, Chain"/>
    <property type="match status" value="1"/>
</dbReference>
<dbReference type="EC" id="1.14.11.15" evidence="9"/>
<proteinExistence type="inferred from homology"/>
<dbReference type="PANTHER" id="PTHR47990">
    <property type="entry name" value="2-OXOGLUTARATE (2OG) AND FE(II)-DEPENDENT OXYGENASE SUPERFAMILY PROTEIN-RELATED"/>
    <property type="match status" value="1"/>
</dbReference>
<evidence type="ECO:0000256" key="1">
    <source>
        <dbReference type="ARBA" id="ARBA00008056"/>
    </source>
</evidence>
<feature type="domain" description="Fe2OG dioxygenase" evidence="8">
    <location>
        <begin position="162"/>
        <end position="265"/>
    </location>
</feature>
<evidence type="ECO:0000256" key="3">
    <source>
        <dbReference type="ARBA" id="ARBA00022964"/>
    </source>
</evidence>
<dbReference type="SUPFAM" id="SSF51197">
    <property type="entry name" value="Clavaminate synthase-like"/>
    <property type="match status" value="1"/>
</dbReference>
<evidence type="ECO:0000256" key="4">
    <source>
        <dbReference type="ARBA" id="ARBA00023002"/>
    </source>
</evidence>
<comment type="function">
    <text evidence="6">Probable 2-oxoglutarate-dependent dioxygenase that may be involved in glucosinolates biosynthesis. May play a role in the production of aliphatic glucosinolates.</text>
</comment>
<dbReference type="PROSITE" id="PS51471">
    <property type="entry name" value="FE2OG_OXY"/>
    <property type="match status" value="1"/>
</dbReference>
<dbReference type="EMBL" id="EQ973818">
    <property type="protein sequence ID" value="EEF44711.1"/>
    <property type="molecule type" value="Genomic_DNA"/>
</dbReference>
<evidence type="ECO:0000256" key="7">
    <source>
        <dbReference type="RuleBase" id="RU003682"/>
    </source>
</evidence>
<keyword evidence="2 7" id="KW-0479">Metal-binding</keyword>
<dbReference type="Pfam" id="PF03171">
    <property type="entry name" value="2OG-FeII_Oxy"/>
    <property type="match status" value="1"/>
</dbReference>
<dbReference type="GO" id="GO:0046872">
    <property type="term" value="F:metal ion binding"/>
    <property type="evidence" value="ECO:0007669"/>
    <property type="project" value="UniProtKB-KW"/>
</dbReference>
<dbReference type="KEGG" id="rcu:8271360"/>
<keyword evidence="3" id="KW-0223">Dioxygenase</keyword>
<dbReference type="GO" id="GO:0016707">
    <property type="term" value="F:gibberellin 3-beta-dioxygenase activity"/>
    <property type="evidence" value="ECO:0007669"/>
    <property type="project" value="UniProtKB-EC"/>
</dbReference>
<dbReference type="OrthoDB" id="288590at2759"/>